<organism evidence="1 2">
    <name type="scientific">Penicillium cf. viridicatum</name>
    <dbReference type="NCBI Taxonomy" id="2972119"/>
    <lineage>
        <taxon>Eukaryota</taxon>
        <taxon>Fungi</taxon>
        <taxon>Dikarya</taxon>
        <taxon>Ascomycota</taxon>
        <taxon>Pezizomycotina</taxon>
        <taxon>Eurotiomycetes</taxon>
        <taxon>Eurotiomycetidae</taxon>
        <taxon>Eurotiales</taxon>
        <taxon>Aspergillaceae</taxon>
        <taxon>Penicillium</taxon>
    </lineage>
</organism>
<evidence type="ECO:0000313" key="1">
    <source>
        <dbReference type="EMBL" id="KAJ5212934.1"/>
    </source>
</evidence>
<protein>
    <submittedName>
        <fullName evidence="1">Uncharacterized protein</fullName>
    </submittedName>
</protein>
<reference evidence="1" key="2">
    <citation type="journal article" date="2023" name="IMA Fungus">
        <title>Comparative genomic study of the Penicillium genus elucidates a diverse pangenome and 15 lateral gene transfer events.</title>
        <authorList>
            <person name="Petersen C."/>
            <person name="Sorensen T."/>
            <person name="Nielsen M.R."/>
            <person name="Sondergaard T.E."/>
            <person name="Sorensen J.L."/>
            <person name="Fitzpatrick D.A."/>
            <person name="Frisvad J.C."/>
            <person name="Nielsen K.L."/>
        </authorList>
    </citation>
    <scope>NUCLEOTIDE SEQUENCE</scope>
    <source>
        <strain evidence="1">IBT 20477</strain>
    </source>
</reference>
<dbReference type="Proteomes" id="UP001150942">
    <property type="component" value="Unassembled WGS sequence"/>
</dbReference>
<reference evidence="1" key="1">
    <citation type="submission" date="2022-11" db="EMBL/GenBank/DDBJ databases">
        <authorList>
            <person name="Petersen C."/>
        </authorList>
    </citation>
    <scope>NUCLEOTIDE SEQUENCE</scope>
    <source>
        <strain evidence="1">IBT 20477</strain>
    </source>
</reference>
<sequence length="76" mass="8658">MCFKYREQIDLVLPMLVVQLTAPMASPANVIRELSFFCDGYGTMEGFGLCIRQALAKQRWDNQDGTRVENQAFLPN</sequence>
<name>A0A9W9N553_9EURO</name>
<evidence type="ECO:0000313" key="2">
    <source>
        <dbReference type="Proteomes" id="UP001150942"/>
    </source>
</evidence>
<keyword evidence="2" id="KW-1185">Reference proteome</keyword>
<proteinExistence type="predicted"/>
<dbReference type="EMBL" id="JAPQKQ010000001">
    <property type="protein sequence ID" value="KAJ5212934.1"/>
    <property type="molecule type" value="Genomic_DNA"/>
</dbReference>
<comment type="caution">
    <text evidence="1">The sequence shown here is derived from an EMBL/GenBank/DDBJ whole genome shotgun (WGS) entry which is preliminary data.</text>
</comment>
<dbReference type="AlphaFoldDB" id="A0A9W9N553"/>
<gene>
    <name evidence="1" type="ORF">N7449_000103</name>
</gene>
<accession>A0A9W9N553</accession>